<dbReference type="PANTHER" id="PTHR31018:SF3">
    <property type="entry name" value="RECEPTOR PROTEIN-TYROSINE KINASE"/>
    <property type="match status" value="1"/>
</dbReference>
<dbReference type="SUPFAM" id="SSF52058">
    <property type="entry name" value="L domain-like"/>
    <property type="match status" value="2"/>
</dbReference>
<evidence type="ECO:0000256" key="3">
    <source>
        <dbReference type="ARBA" id="ARBA00023180"/>
    </source>
</evidence>
<name>A0ABR3SNQ9_9PEZI</name>
<dbReference type="EMBL" id="JAJVDC020000104">
    <property type="protein sequence ID" value="KAL1624690.1"/>
    <property type="molecule type" value="Genomic_DNA"/>
</dbReference>
<gene>
    <name evidence="5" type="primary">ecm33_5</name>
    <name evidence="5" type="ORF">SLS56_007753</name>
</gene>
<evidence type="ECO:0000313" key="5">
    <source>
        <dbReference type="EMBL" id="KAL1624690.1"/>
    </source>
</evidence>
<feature type="chain" id="PRO_5045359522" evidence="4">
    <location>
        <begin position="21"/>
        <end position="421"/>
    </location>
</feature>
<keyword evidence="6" id="KW-1185">Reference proteome</keyword>
<keyword evidence="2 4" id="KW-0732">Signal</keyword>
<protein>
    <submittedName>
        <fullName evidence="5">Cell wall protein Ecm33</fullName>
    </submittedName>
</protein>
<accession>A0ABR3SNQ9</accession>
<organism evidence="5 6">
    <name type="scientific">Neofusicoccum ribis</name>
    <dbReference type="NCBI Taxonomy" id="45134"/>
    <lineage>
        <taxon>Eukaryota</taxon>
        <taxon>Fungi</taxon>
        <taxon>Dikarya</taxon>
        <taxon>Ascomycota</taxon>
        <taxon>Pezizomycotina</taxon>
        <taxon>Dothideomycetes</taxon>
        <taxon>Dothideomycetes incertae sedis</taxon>
        <taxon>Botryosphaeriales</taxon>
        <taxon>Botryosphaeriaceae</taxon>
        <taxon>Neofusicoccum</taxon>
    </lineage>
</organism>
<reference evidence="5 6" key="1">
    <citation type="submission" date="2024-02" db="EMBL/GenBank/DDBJ databases">
        <title>De novo assembly and annotation of 12 fungi associated with fruit tree decline syndrome in Ontario, Canada.</title>
        <authorList>
            <person name="Sulman M."/>
            <person name="Ellouze W."/>
            <person name="Ilyukhin E."/>
        </authorList>
    </citation>
    <scope>NUCLEOTIDE SEQUENCE [LARGE SCALE GENOMIC DNA]</scope>
    <source>
        <strain evidence="5 6">M1-105</strain>
    </source>
</reference>
<evidence type="ECO:0000256" key="4">
    <source>
        <dbReference type="SAM" id="SignalP"/>
    </source>
</evidence>
<dbReference type="InterPro" id="IPR051648">
    <property type="entry name" value="CWI-Assembly_Regulator"/>
</dbReference>
<evidence type="ECO:0000313" key="6">
    <source>
        <dbReference type="Proteomes" id="UP001521116"/>
    </source>
</evidence>
<comment type="subcellular location">
    <subcellularLocation>
        <location evidence="1">Cell envelope</location>
    </subcellularLocation>
</comment>
<keyword evidence="3" id="KW-0325">Glycoprotein</keyword>
<dbReference type="Proteomes" id="UP001521116">
    <property type="component" value="Unassembled WGS sequence"/>
</dbReference>
<evidence type="ECO:0000256" key="2">
    <source>
        <dbReference type="ARBA" id="ARBA00022729"/>
    </source>
</evidence>
<proteinExistence type="predicted"/>
<dbReference type="PANTHER" id="PTHR31018">
    <property type="entry name" value="SPORULATION-SPECIFIC PROTEIN-RELATED"/>
    <property type="match status" value="1"/>
</dbReference>
<feature type="signal peptide" evidence="4">
    <location>
        <begin position="1"/>
        <end position="20"/>
    </location>
</feature>
<evidence type="ECO:0000256" key="1">
    <source>
        <dbReference type="ARBA" id="ARBA00004196"/>
    </source>
</evidence>
<comment type="caution">
    <text evidence="5">The sequence shown here is derived from an EMBL/GenBank/DDBJ whole genome shotgun (WGS) entry which is preliminary data.</text>
</comment>
<sequence>MVSRSLIAALLVSLGGRSLAECSVSATTTIANSGDASALASCATFSGSIAIATDASGDLALNDIQAITGTLVAYNVTQLSGLSADSLEEVGTFELDSLTVLMSLDFPKLSKVGGINWASLPALSQLSFTSGVKEASSVRVQNTFLSSLDGIELEEVDDLFVANNNYMQDVSVGITHVNNALTLSANGDKLKVSFPDLEWAQNITLRNVSTISMPSLSSLNGSLGLYGNKVESLDLANLTTVDGTLSIVGNGDLDNISIDSLSKVGGGFQIVDNPRINDLSFPALEVSLDSIADVRGAFNLQSTNDICETCEHFRDLTGAGAVIKGKFQCAGRQANPAGADATPTGSGVCASSSANATVTASASASAEASSSSTAGASASADGTGASATETAEASNGAGSGVATGIGAVLGAGLLLAFGVSL</sequence>